<dbReference type="NCBIfam" id="TIGR03804">
    <property type="entry name" value="para_beta_helix"/>
    <property type="match status" value="1"/>
</dbReference>
<evidence type="ECO:0000313" key="5">
    <source>
        <dbReference type="Proteomes" id="UP000053647"/>
    </source>
</evidence>
<evidence type="ECO:0000259" key="3">
    <source>
        <dbReference type="Pfam" id="PF13229"/>
    </source>
</evidence>
<dbReference type="SUPFAM" id="SSF51126">
    <property type="entry name" value="Pectin lyase-like"/>
    <property type="match status" value="1"/>
</dbReference>
<dbReference type="InterPro" id="IPR006626">
    <property type="entry name" value="PbH1"/>
</dbReference>
<dbReference type="Pfam" id="PF13229">
    <property type="entry name" value="Beta_helix"/>
    <property type="match status" value="1"/>
</dbReference>
<keyword evidence="5" id="KW-1185">Reference proteome</keyword>
<keyword evidence="2" id="KW-0472">Membrane</keyword>
<feature type="domain" description="Right handed beta helix" evidence="3">
    <location>
        <begin position="161"/>
        <end position="333"/>
    </location>
</feature>
<sequence>MNLPSHFRRDDTINCESPNPANTLTDRLNTLLNSSGPGYVLNLCPGEQYIITAPILFAASDQEISTVGYPTGADRATLVVDGPVANGTGHTTAVDGSCANCNGVRLRNVQINGTRLGAPPTNGGANIEMGGSTSNQLIEYVHSFDPRGWSCLHVAEGNLTCTNATVQNNDIGPAGSDAFQQWADGISVACQNSLIRNNMIYNPTDGGIVLFGSPGTRVENNTIWVDIHTLLGGINMVDVTPFGGNYDGVVVTNNTIAGGFASQPAEGSETDGTNNNDVIIKVGIAIGPRTWFGNEYLNNVSTGGTVQNNQFTGAFSYGMGMSSATNFTVENNVLIGNTSFIGARGPNCTANDPTPAPAAFVIDLSNVQQSTTQFDFTSVSDGDSLICVLSPDGGDYWPFGGNPNSSAPPVSPPEAPPQTSTHHSSTGTIVGIVLGTIGAILLVAAITWFVRKWAIRRSEAKMYLDNTRDFPGYTGQKA</sequence>
<keyword evidence="2" id="KW-0812">Transmembrane</keyword>
<keyword evidence="2" id="KW-1133">Transmembrane helix</keyword>
<feature type="region of interest" description="Disordered" evidence="1">
    <location>
        <begin position="1"/>
        <end position="20"/>
    </location>
</feature>
<dbReference type="EMBL" id="KN819353">
    <property type="protein sequence ID" value="KIJ13273.1"/>
    <property type="molecule type" value="Genomic_DNA"/>
</dbReference>
<accession>A0A0C9TSG7</accession>
<reference evidence="4 5" key="1">
    <citation type="submission" date="2014-06" db="EMBL/GenBank/DDBJ databases">
        <authorList>
            <consortium name="DOE Joint Genome Institute"/>
            <person name="Kuo A."/>
            <person name="Kohler A."/>
            <person name="Nagy L.G."/>
            <person name="Floudas D."/>
            <person name="Copeland A."/>
            <person name="Barry K.W."/>
            <person name="Cichocki N."/>
            <person name="Veneault-Fourrey C."/>
            <person name="LaButti K."/>
            <person name="Lindquist E.A."/>
            <person name="Lipzen A."/>
            <person name="Lundell T."/>
            <person name="Morin E."/>
            <person name="Murat C."/>
            <person name="Sun H."/>
            <person name="Tunlid A."/>
            <person name="Henrissat B."/>
            <person name="Grigoriev I.V."/>
            <person name="Hibbett D.S."/>
            <person name="Martin F."/>
            <person name="Nordberg H.P."/>
            <person name="Cantor M.N."/>
            <person name="Hua S.X."/>
        </authorList>
    </citation>
    <scope>NUCLEOTIDE SEQUENCE [LARGE SCALE GENOMIC DNA]</scope>
    <source>
        <strain evidence="4 5">ATCC 200175</strain>
    </source>
</reference>
<evidence type="ECO:0000256" key="2">
    <source>
        <dbReference type="SAM" id="Phobius"/>
    </source>
</evidence>
<proteinExistence type="predicted"/>
<feature type="region of interest" description="Disordered" evidence="1">
    <location>
        <begin position="398"/>
        <end position="425"/>
    </location>
</feature>
<name>A0A0C9TSG7_PAXIN</name>
<gene>
    <name evidence="4" type="ORF">PAXINDRAFT_170553</name>
</gene>
<dbReference type="AlphaFoldDB" id="A0A0C9TSG7"/>
<dbReference type="InterPro" id="IPR022441">
    <property type="entry name" value="Para_beta_helix_rpt-2"/>
</dbReference>
<dbReference type="Gene3D" id="2.160.20.10">
    <property type="entry name" value="Single-stranded right-handed beta-helix, Pectin lyase-like"/>
    <property type="match status" value="1"/>
</dbReference>
<dbReference type="SMART" id="SM00710">
    <property type="entry name" value="PbH1"/>
    <property type="match status" value="7"/>
</dbReference>
<evidence type="ECO:0000256" key="1">
    <source>
        <dbReference type="SAM" id="MobiDB-lite"/>
    </source>
</evidence>
<dbReference type="InterPro" id="IPR039448">
    <property type="entry name" value="Beta_helix"/>
</dbReference>
<dbReference type="HOGENOM" id="CLU_037535_0_0_1"/>
<dbReference type="Proteomes" id="UP000053647">
    <property type="component" value="Unassembled WGS sequence"/>
</dbReference>
<protein>
    <recommendedName>
        <fullName evidence="3">Right handed beta helix domain-containing protein</fullName>
    </recommendedName>
</protein>
<feature type="transmembrane region" description="Helical" evidence="2">
    <location>
        <begin position="429"/>
        <end position="450"/>
    </location>
</feature>
<evidence type="ECO:0000313" key="4">
    <source>
        <dbReference type="EMBL" id="KIJ13273.1"/>
    </source>
</evidence>
<dbReference type="InterPro" id="IPR012334">
    <property type="entry name" value="Pectin_lyas_fold"/>
</dbReference>
<reference evidence="5" key="2">
    <citation type="submission" date="2015-01" db="EMBL/GenBank/DDBJ databases">
        <title>Evolutionary Origins and Diversification of the Mycorrhizal Mutualists.</title>
        <authorList>
            <consortium name="DOE Joint Genome Institute"/>
            <consortium name="Mycorrhizal Genomics Consortium"/>
            <person name="Kohler A."/>
            <person name="Kuo A."/>
            <person name="Nagy L.G."/>
            <person name="Floudas D."/>
            <person name="Copeland A."/>
            <person name="Barry K.W."/>
            <person name="Cichocki N."/>
            <person name="Veneault-Fourrey C."/>
            <person name="LaButti K."/>
            <person name="Lindquist E.A."/>
            <person name="Lipzen A."/>
            <person name="Lundell T."/>
            <person name="Morin E."/>
            <person name="Murat C."/>
            <person name="Riley R."/>
            <person name="Ohm R."/>
            <person name="Sun H."/>
            <person name="Tunlid A."/>
            <person name="Henrissat B."/>
            <person name="Grigoriev I.V."/>
            <person name="Hibbett D.S."/>
            <person name="Martin F."/>
        </authorList>
    </citation>
    <scope>NUCLEOTIDE SEQUENCE [LARGE SCALE GENOMIC DNA]</scope>
    <source>
        <strain evidence="5">ATCC 200175</strain>
    </source>
</reference>
<dbReference type="InterPro" id="IPR011050">
    <property type="entry name" value="Pectin_lyase_fold/virulence"/>
</dbReference>
<organism evidence="4 5">
    <name type="scientific">Paxillus involutus ATCC 200175</name>
    <dbReference type="NCBI Taxonomy" id="664439"/>
    <lineage>
        <taxon>Eukaryota</taxon>
        <taxon>Fungi</taxon>
        <taxon>Dikarya</taxon>
        <taxon>Basidiomycota</taxon>
        <taxon>Agaricomycotina</taxon>
        <taxon>Agaricomycetes</taxon>
        <taxon>Agaricomycetidae</taxon>
        <taxon>Boletales</taxon>
        <taxon>Paxilineae</taxon>
        <taxon>Paxillaceae</taxon>
        <taxon>Paxillus</taxon>
    </lineage>
</organism>
<dbReference type="OrthoDB" id="2587928at2759"/>